<sequence>MDSLINAAARSLAQGDALSALKRVSLRDDAPALALRGIAMAQLGEFDRAKVLLRRASRAFGAKEPVARARCAIAEAEIALAARDLSGSEKALAAAADVLEAHGDRANVLHARLVSIRRLLLIGRLADAEQAVGHLDLRDAPPMLAAVAELLSVDISVRTLRTRPARAALARAEKAALRARIPSLLAEVETARRALEKPAARRVARGEESVLLLHDVEALLASSAFVVDACRHMVQEAERSVPLARRPVLFALVRTLAEAWPDDAPRDTLIARAFGAVRFNDSHRARLRVEMGRLRRSLRALAELEATPRGFVLRPRRATKVVVLLRPVEDEHADVLALLADGQSWSSSAIARALGASQRTVQRALFSLELREKVRSFGRARARRWLAPPITGFTTALLLPAPLPVD</sequence>
<evidence type="ECO:0000313" key="1">
    <source>
        <dbReference type="EMBL" id="WXB15947.1"/>
    </source>
</evidence>
<gene>
    <name evidence="1" type="ORF">LZC94_01460</name>
</gene>
<proteinExistence type="predicted"/>
<dbReference type="InterPro" id="IPR036390">
    <property type="entry name" value="WH_DNA-bd_sf"/>
</dbReference>
<dbReference type="EMBL" id="CP089984">
    <property type="protein sequence ID" value="WXB15947.1"/>
    <property type="molecule type" value="Genomic_DNA"/>
</dbReference>
<evidence type="ECO:0000313" key="2">
    <source>
        <dbReference type="Proteomes" id="UP001370348"/>
    </source>
</evidence>
<dbReference type="Proteomes" id="UP001370348">
    <property type="component" value="Chromosome"/>
</dbReference>
<name>A0ABZ2LZ06_9BACT</name>
<keyword evidence="2" id="KW-1185">Reference proteome</keyword>
<reference evidence="1 2" key="1">
    <citation type="submission" date="2021-12" db="EMBL/GenBank/DDBJ databases">
        <title>Discovery of the Pendulisporaceae a myxobacterial family with distinct sporulation behavior and unique specialized metabolism.</title>
        <authorList>
            <person name="Garcia R."/>
            <person name="Popoff A."/>
            <person name="Bader C.D."/>
            <person name="Loehr J."/>
            <person name="Walesch S."/>
            <person name="Walt C."/>
            <person name="Boldt J."/>
            <person name="Bunk B."/>
            <person name="Haeckl F.J.F.P.J."/>
            <person name="Gunesch A.P."/>
            <person name="Birkelbach J."/>
            <person name="Nuebel U."/>
            <person name="Pietschmann T."/>
            <person name="Bach T."/>
            <person name="Mueller R."/>
        </authorList>
    </citation>
    <scope>NUCLEOTIDE SEQUENCE [LARGE SCALE GENOMIC DNA]</scope>
    <source>
        <strain evidence="1 2">MSr11954</strain>
    </source>
</reference>
<dbReference type="RefSeq" id="WP_394825578.1">
    <property type="nucleotide sequence ID" value="NZ_CP089984.1"/>
</dbReference>
<protein>
    <submittedName>
        <fullName evidence="1">Helix-turn-helix domain-containing protein</fullName>
    </submittedName>
</protein>
<dbReference type="SUPFAM" id="SSF46785">
    <property type="entry name" value="Winged helix' DNA-binding domain"/>
    <property type="match status" value="1"/>
</dbReference>
<accession>A0ABZ2LZ06</accession>
<organism evidence="1 2">
    <name type="scientific">Pendulispora albinea</name>
    <dbReference type="NCBI Taxonomy" id="2741071"/>
    <lineage>
        <taxon>Bacteria</taxon>
        <taxon>Pseudomonadati</taxon>
        <taxon>Myxococcota</taxon>
        <taxon>Myxococcia</taxon>
        <taxon>Myxococcales</taxon>
        <taxon>Sorangiineae</taxon>
        <taxon>Pendulisporaceae</taxon>
        <taxon>Pendulispora</taxon>
    </lineage>
</organism>